<proteinExistence type="predicted"/>
<dbReference type="EMBL" id="GISG01024836">
    <property type="protein sequence ID" value="MBA4619357.1"/>
    <property type="molecule type" value="Transcribed_RNA"/>
</dbReference>
<protein>
    <submittedName>
        <fullName evidence="1">Uncharacterized protein</fullName>
    </submittedName>
</protein>
<reference evidence="1" key="2">
    <citation type="submission" date="2020-07" db="EMBL/GenBank/DDBJ databases">
        <authorList>
            <person name="Vera ALvarez R."/>
            <person name="Arias-Moreno D.M."/>
            <person name="Jimenez-Jacinto V."/>
            <person name="Jimenez-Bremont J.F."/>
            <person name="Swaminathan K."/>
            <person name="Moose S.P."/>
            <person name="Guerrero-Gonzalez M.L."/>
            <person name="Marino-Ramirez L."/>
            <person name="Landsman D."/>
            <person name="Rodriguez-Kessler M."/>
            <person name="Delgado-Sanchez P."/>
        </authorList>
    </citation>
    <scope>NUCLEOTIDE SEQUENCE</scope>
    <source>
        <tissue evidence="1">Cladode</tissue>
    </source>
</reference>
<name>A0A7C8YJ11_OPUST</name>
<organism evidence="1">
    <name type="scientific">Opuntia streptacantha</name>
    <name type="common">Prickly pear cactus</name>
    <name type="synonym">Opuntia cardona</name>
    <dbReference type="NCBI Taxonomy" id="393608"/>
    <lineage>
        <taxon>Eukaryota</taxon>
        <taxon>Viridiplantae</taxon>
        <taxon>Streptophyta</taxon>
        <taxon>Embryophyta</taxon>
        <taxon>Tracheophyta</taxon>
        <taxon>Spermatophyta</taxon>
        <taxon>Magnoliopsida</taxon>
        <taxon>eudicotyledons</taxon>
        <taxon>Gunneridae</taxon>
        <taxon>Pentapetalae</taxon>
        <taxon>Caryophyllales</taxon>
        <taxon>Cactineae</taxon>
        <taxon>Cactaceae</taxon>
        <taxon>Opuntioideae</taxon>
        <taxon>Opuntia</taxon>
    </lineage>
</organism>
<dbReference type="AlphaFoldDB" id="A0A7C8YJ11"/>
<accession>A0A7C8YJ11</accession>
<evidence type="ECO:0000313" key="1">
    <source>
        <dbReference type="EMBL" id="MBA4619357.1"/>
    </source>
</evidence>
<sequence length="116" mass="12589">MKFMLCLQNFGGVPRLNTARYTGRLGKTYVCPSTWGAWGSAISRLSTWLFLPSSAGAFYTIQVLFSTKFLKQNTSPLGISLMLSWGVPRVILGEACGGLKVCGKRAYVGGSVMAQR</sequence>
<reference evidence="1" key="1">
    <citation type="journal article" date="2013" name="J. Plant Res.">
        <title>Effect of fungi and light on seed germination of three Opuntia species from semiarid lands of central Mexico.</title>
        <authorList>
            <person name="Delgado-Sanchez P."/>
            <person name="Jimenez-Bremont J.F."/>
            <person name="Guerrero-Gonzalez Mde L."/>
            <person name="Flores J."/>
        </authorList>
    </citation>
    <scope>NUCLEOTIDE SEQUENCE</scope>
    <source>
        <tissue evidence="1">Cladode</tissue>
    </source>
</reference>